<reference evidence="1" key="1">
    <citation type="journal article" date="2018" name="Nat. Genet.">
        <title>Extensive intraspecific gene order and gene structural variations between Mo17 and other maize genomes.</title>
        <authorList>
            <person name="Sun S."/>
            <person name="Zhou Y."/>
            <person name="Chen J."/>
            <person name="Shi J."/>
            <person name="Zhao H."/>
            <person name="Zhao H."/>
            <person name="Song W."/>
            <person name="Zhang M."/>
            <person name="Cui Y."/>
            <person name="Dong X."/>
            <person name="Liu H."/>
            <person name="Ma X."/>
            <person name="Jiao Y."/>
            <person name="Wang B."/>
            <person name="Wei X."/>
            <person name="Stein J.C."/>
            <person name="Glaubitz J.C."/>
            <person name="Lu F."/>
            <person name="Yu G."/>
            <person name="Liang C."/>
            <person name="Fengler K."/>
            <person name="Li B."/>
            <person name="Rafalski A."/>
            <person name="Schnable P.S."/>
            <person name="Ware D.H."/>
            <person name="Buckler E.S."/>
            <person name="Lai J."/>
        </authorList>
    </citation>
    <scope>NUCLEOTIDE SEQUENCE [LARGE SCALE GENOMIC DNA]</scope>
    <source>
        <tissue evidence="1">Seedling</tissue>
    </source>
</reference>
<organism evidence="1">
    <name type="scientific">Zea mays</name>
    <name type="common">Maize</name>
    <dbReference type="NCBI Taxonomy" id="4577"/>
    <lineage>
        <taxon>Eukaryota</taxon>
        <taxon>Viridiplantae</taxon>
        <taxon>Streptophyta</taxon>
        <taxon>Embryophyta</taxon>
        <taxon>Tracheophyta</taxon>
        <taxon>Spermatophyta</taxon>
        <taxon>Magnoliopsida</taxon>
        <taxon>Liliopsida</taxon>
        <taxon>Poales</taxon>
        <taxon>Poaceae</taxon>
        <taxon>PACMAD clade</taxon>
        <taxon>Panicoideae</taxon>
        <taxon>Andropogonodae</taxon>
        <taxon>Andropogoneae</taxon>
        <taxon>Tripsacinae</taxon>
        <taxon>Zea</taxon>
    </lineage>
</organism>
<dbReference type="Proteomes" id="UP000251960">
    <property type="component" value="Chromosome 5"/>
</dbReference>
<gene>
    <name evidence="1" type="ORF">Zm00014a_034289</name>
</gene>
<dbReference type="EMBL" id="NCVQ01000006">
    <property type="protein sequence ID" value="PWZ24089.1"/>
    <property type="molecule type" value="Genomic_DNA"/>
</dbReference>
<accession>A0A3L6ETR4</accession>
<comment type="caution">
    <text evidence="1">The sequence shown here is derived from an EMBL/GenBank/DDBJ whole genome shotgun (WGS) entry which is preliminary data.</text>
</comment>
<protein>
    <submittedName>
        <fullName evidence="1">Uncharacterized protein</fullName>
    </submittedName>
</protein>
<sequence>MTAEGPRRRGSGSGRRSAAERAIASRVLRGGYCRIGGKEWRKWKQGFCEDFGRGCQGGKCWSLCSARGTATA</sequence>
<proteinExistence type="predicted"/>
<name>A0A3L6ETR4_MAIZE</name>
<evidence type="ECO:0000313" key="1">
    <source>
        <dbReference type="EMBL" id="PWZ24089.1"/>
    </source>
</evidence>
<dbReference type="AlphaFoldDB" id="A0A3L6ETR4"/>